<dbReference type="EMBL" id="LAZR01038887">
    <property type="protein sequence ID" value="KKL18393.1"/>
    <property type="molecule type" value="Genomic_DNA"/>
</dbReference>
<reference evidence="1" key="1">
    <citation type="journal article" date="2015" name="Nature">
        <title>Complex archaea that bridge the gap between prokaryotes and eukaryotes.</title>
        <authorList>
            <person name="Spang A."/>
            <person name="Saw J.H."/>
            <person name="Jorgensen S.L."/>
            <person name="Zaremba-Niedzwiedzka K."/>
            <person name="Martijn J."/>
            <person name="Lind A.E."/>
            <person name="van Eijk R."/>
            <person name="Schleper C."/>
            <person name="Guy L."/>
            <person name="Ettema T.J."/>
        </authorList>
    </citation>
    <scope>NUCLEOTIDE SEQUENCE</scope>
</reference>
<sequence>MANRTFNAAKVEIMQGSHGFDNGGDAFGIVLCMTGNNIDAASKVGTANDLTDLTMDEYDGAGYTRPTLGGQTVSSAADSTSVFVDYTDVTFTTLASGSTSIAGVLLYESNSASANDSANKPIAYYDITDINGNGGNLVFAFNSAGALTLA</sequence>
<comment type="caution">
    <text evidence="1">The sequence shown here is derived from an EMBL/GenBank/DDBJ whole genome shotgun (WGS) entry which is preliminary data.</text>
</comment>
<accession>A0A0F9E2T1</accession>
<gene>
    <name evidence="1" type="ORF">LCGC14_2475970</name>
</gene>
<organism evidence="1">
    <name type="scientific">marine sediment metagenome</name>
    <dbReference type="NCBI Taxonomy" id="412755"/>
    <lineage>
        <taxon>unclassified sequences</taxon>
        <taxon>metagenomes</taxon>
        <taxon>ecological metagenomes</taxon>
    </lineage>
</organism>
<evidence type="ECO:0000313" key="1">
    <source>
        <dbReference type="EMBL" id="KKL18393.1"/>
    </source>
</evidence>
<dbReference type="AlphaFoldDB" id="A0A0F9E2T1"/>
<proteinExistence type="predicted"/>
<protein>
    <submittedName>
        <fullName evidence="1">Uncharacterized protein</fullName>
    </submittedName>
</protein>
<name>A0A0F9E2T1_9ZZZZ</name>